<dbReference type="AlphaFoldDB" id="A6IXA3"/>
<dbReference type="EMBL" id="CH473971">
    <property type="protein sequence ID" value="EDM14534.1"/>
    <property type="molecule type" value="Genomic_DNA"/>
</dbReference>
<name>A6IXA3_RAT</name>
<evidence type="ECO:0000313" key="1">
    <source>
        <dbReference type="EMBL" id="EDM14534.1"/>
    </source>
</evidence>
<evidence type="ECO:0000313" key="2">
    <source>
        <dbReference type="Proteomes" id="UP000234681"/>
    </source>
</evidence>
<reference evidence="2" key="1">
    <citation type="submission" date="2005-09" db="EMBL/GenBank/DDBJ databases">
        <authorList>
            <person name="Mural R.J."/>
            <person name="Li P.W."/>
            <person name="Adams M.D."/>
            <person name="Amanatides P.G."/>
            <person name="Baden-Tillson H."/>
            <person name="Barnstead M."/>
            <person name="Chin S.H."/>
            <person name="Dew I."/>
            <person name="Evans C.A."/>
            <person name="Ferriera S."/>
            <person name="Flanigan M."/>
            <person name="Fosler C."/>
            <person name="Glodek A."/>
            <person name="Gu Z."/>
            <person name="Holt R.A."/>
            <person name="Jennings D."/>
            <person name="Kraft C.L."/>
            <person name="Lu F."/>
            <person name="Nguyen T."/>
            <person name="Nusskern D.R."/>
            <person name="Pfannkoch C.M."/>
            <person name="Sitter C."/>
            <person name="Sutton G.G."/>
            <person name="Venter J.C."/>
            <person name="Wang Z."/>
            <person name="Woodage T."/>
            <person name="Zheng X.H."/>
            <person name="Zhong F."/>
        </authorList>
    </citation>
    <scope>NUCLEOTIDE SEQUENCE [LARGE SCALE GENOMIC DNA]</scope>
    <source>
        <strain>BN</strain>
        <strain evidence="2">Sprague-Dawley</strain>
    </source>
</reference>
<sequence>MVLPYFQEHDSSSEFPSFWNHHCLQNSSLPCYRASWGSRLLLDIDHMILYLQVMEPSFQETFTPWK</sequence>
<accession>A6IXA3</accession>
<gene>
    <name evidence="1" type="ORF">rCG_46965</name>
</gene>
<dbReference type="Proteomes" id="UP000234681">
    <property type="component" value="Chromosome 18"/>
</dbReference>
<proteinExistence type="predicted"/>
<protein>
    <submittedName>
        <fullName evidence="1">RCG46965</fullName>
    </submittedName>
</protein>
<organism evidence="1 2">
    <name type="scientific">Rattus norvegicus</name>
    <name type="common">Rat</name>
    <dbReference type="NCBI Taxonomy" id="10116"/>
    <lineage>
        <taxon>Eukaryota</taxon>
        <taxon>Metazoa</taxon>
        <taxon>Chordata</taxon>
        <taxon>Craniata</taxon>
        <taxon>Vertebrata</taxon>
        <taxon>Euteleostomi</taxon>
        <taxon>Mammalia</taxon>
        <taxon>Eutheria</taxon>
        <taxon>Euarchontoglires</taxon>
        <taxon>Glires</taxon>
        <taxon>Rodentia</taxon>
        <taxon>Myomorpha</taxon>
        <taxon>Muroidea</taxon>
        <taxon>Muridae</taxon>
        <taxon>Murinae</taxon>
        <taxon>Rattus</taxon>
    </lineage>
</organism>